<dbReference type="Proteomes" id="UP000789572">
    <property type="component" value="Unassembled WGS sequence"/>
</dbReference>
<evidence type="ECO:0000313" key="2">
    <source>
        <dbReference type="Proteomes" id="UP000789572"/>
    </source>
</evidence>
<protein>
    <submittedName>
        <fullName evidence="1">4495_t:CDS:1</fullName>
    </submittedName>
</protein>
<evidence type="ECO:0000313" key="1">
    <source>
        <dbReference type="EMBL" id="CAG8672234.1"/>
    </source>
</evidence>
<dbReference type="EMBL" id="CAJVPJ010006943">
    <property type="protein sequence ID" value="CAG8672234.1"/>
    <property type="molecule type" value="Genomic_DNA"/>
</dbReference>
<comment type="caution">
    <text evidence="1">The sequence shown here is derived from an EMBL/GenBank/DDBJ whole genome shotgun (WGS) entry which is preliminary data.</text>
</comment>
<name>A0A9N9EAX1_9GLOM</name>
<reference evidence="1" key="1">
    <citation type="submission" date="2021-06" db="EMBL/GenBank/DDBJ databases">
        <authorList>
            <person name="Kallberg Y."/>
            <person name="Tangrot J."/>
            <person name="Rosling A."/>
        </authorList>
    </citation>
    <scope>NUCLEOTIDE SEQUENCE</scope>
    <source>
        <strain evidence="1">IA702</strain>
    </source>
</reference>
<gene>
    <name evidence="1" type="ORF">POCULU_LOCUS11035</name>
</gene>
<keyword evidence="2" id="KW-1185">Reference proteome</keyword>
<proteinExistence type="predicted"/>
<sequence length="149" mass="17187">ALCHPMWQWARTALIRAFFAILWIRASFIVNMSDSDTSSNYCYVRSIPSIPSSDITLPSISKAPFIPLNLNTSCSIVDTLDPYVLARIITDFKMSKYSDIRFIAEGEELFMEFNGIKQRSIRFSEESIMFRAKEEVGNNTRRKLDEDVR</sequence>
<feature type="non-terminal residue" evidence="1">
    <location>
        <position position="149"/>
    </location>
</feature>
<feature type="non-terminal residue" evidence="1">
    <location>
        <position position="1"/>
    </location>
</feature>
<dbReference type="AlphaFoldDB" id="A0A9N9EAX1"/>
<organism evidence="1 2">
    <name type="scientific">Paraglomus occultum</name>
    <dbReference type="NCBI Taxonomy" id="144539"/>
    <lineage>
        <taxon>Eukaryota</taxon>
        <taxon>Fungi</taxon>
        <taxon>Fungi incertae sedis</taxon>
        <taxon>Mucoromycota</taxon>
        <taxon>Glomeromycotina</taxon>
        <taxon>Glomeromycetes</taxon>
        <taxon>Paraglomerales</taxon>
        <taxon>Paraglomeraceae</taxon>
        <taxon>Paraglomus</taxon>
    </lineage>
</organism>
<accession>A0A9N9EAX1</accession>